<dbReference type="AlphaFoldDB" id="A0A7S7NSC0"/>
<name>A0A7S7NSC0_PALFE</name>
<dbReference type="EMBL" id="CP063849">
    <property type="protein sequence ID" value="QOY88811.1"/>
    <property type="molecule type" value="Genomic_DNA"/>
</dbReference>
<accession>A0A7S7NSC0</accession>
<dbReference type="Pfam" id="PF12679">
    <property type="entry name" value="ABC2_membrane_2"/>
    <property type="match status" value="1"/>
</dbReference>
<organism evidence="2 3">
    <name type="scientific">Paludibaculum fermentans</name>
    <dbReference type="NCBI Taxonomy" id="1473598"/>
    <lineage>
        <taxon>Bacteria</taxon>
        <taxon>Pseudomonadati</taxon>
        <taxon>Acidobacteriota</taxon>
        <taxon>Terriglobia</taxon>
        <taxon>Bryobacterales</taxon>
        <taxon>Bryobacteraceae</taxon>
        <taxon>Paludibaculum</taxon>
    </lineage>
</organism>
<keyword evidence="1" id="KW-1133">Transmembrane helix</keyword>
<feature type="transmembrane region" description="Helical" evidence="1">
    <location>
        <begin position="38"/>
        <end position="59"/>
    </location>
</feature>
<evidence type="ECO:0000313" key="3">
    <source>
        <dbReference type="Proteomes" id="UP000593892"/>
    </source>
</evidence>
<keyword evidence="3" id="KW-1185">Reference proteome</keyword>
<keyword evidence="1" id="KW-0812">Transmembrane</keyword>
<evidence type="ECO:0000256" key="1">
    <source>
        <dbReference type="SAM" id="Phobius"/>
    </source>
</evidence>
<dbReference type="RefSeq" id="WP_194450474.1">
    <property type="nucleotide sequence ID" value="NZ_CP063849.1"/>
</dbReference>
<dbReference type="KEGG" id="pfer:IRI77_02285"/>
<protein>
    <submittedName>
        <fullName evidence="2">ABC transporter permease subunit</fullName>
    </submittedName>
</protein>
<gene>
    <name evidence="2" type="ORF">IRI77_02285</name>
</gene>
<feature type="transmembrane region" description="Helical" evidence="1">
    <location>
        <begin position="89"/>
        <end position="115"/>
    </location>
</feature>
<feature type="transmembrane region" description="Helical" evidence="1">
    <location>
        <begin position="210"/>
        <end position="231"/>
    </location>
</feature>
<feature type="transmembrane region" description="Helical" evidence="1">
    <location>
        <begin position="262"/>
        <end position="281"/>
    </location>
</feature>
<evidence type="ECO:0000313" key="2">
    <source>
        <dbReference type="EMBL" id="QOY88811.1"/>
    </source>
</evidence>
<keyword evidence="1" id="KW-0472">Membrane</keyword>
<dbReference type="GO" id="GO:0140359">
    <property type="term" value="F:ABC-type transporter activity"/>
    <property type="evidence" value="ECO:0007669"/>
    <property type="project" value="InterPro"/>
</dbReference>
<dbReference type="GO" id="GO:0005886">
    <property type="term" value="C:plasma membrane"/>
    <property type="evidence" value="ECO:0007669"/>
    <property type="project" value="UniProtKB-SubCell"/>
</dbReference>
<feature type="transmembrane region" description="Helical" evidence="1">
    <location>
        <begin position="181"/>
        <end position="203"/>
    </location>
</feature>
<feature type="transmembrane region" description="Helical" evidence="1">
    <location>
        <begin position="136"/>
        <end position="161"/>
    </location>
</feature>
<reference evidence="2 3" key="1">
    <citation type="submission" date="2020-10" db="EMBL/GenBank/DDBJ databases">
        <title>Complete genome sequence of Paludibaculum fermentans P105T, a facultatively anaerobic acidobacterium capable of dissimilatory Fe(III) reduction.</title>
        <authorList>
            <person name="Dedysh S.N."/>
            <person name="Beletsky A.V."/>
            <person name="Kulichevskaya I.S."/>
            <person name="Mardanov A.V."/>
            <person name="Ravin N.V."/>
        </authorList>
    </citation>
    <scope>NUCLEOTIDE SEQUENCE [LARGE SCALE GENOMIC DNA]</scope>
    <source>
        <strain evidence="2 3">P105</strain>
    </source>
</reference>
<dbReference type="Proteomes" id="UP000593892">
    <property type="component" value="Chromosome"/>
</dbReference>
<sequence length="292" mass="32154">MAVYKRGYQRYQGPLTGHWARLLSLPRFSWERLFQQRLVVLLLTASLIWPLLCGMFIYLSNHLEIFASLTNNRGQDGGLAKFMEINARFFLIFMNAQSVFSVMLAAMAGPGLIAPDLANNALPLYLSRPLTRKDYVLARLLVLVGLLSTVTWIPGLTLFGIQSGMAGWSWMMDHLRMAGALLLGFFLWILMVSLVALACSAYVKWKIVAGALVLGFFFVTAGVASMVNAVFRVDWGVLLNPAKAMYVVWSDMLGADPPDGPGSLACAAALLVLVGLLGLVLERKLRPVEVIK</sequence>
<proteinExistence type="predicted"/>